<dbReference type="GO" id="GO:0016747">
    <property type="term" value="F:acyltransferase activity, transferring groups other than amino-acyl groups"/>
    <property type="evidence" value="ECO:0007669"/>
    <property type="project" value="InterPro"/>
</dbReference>
<dbReference type="PROSITE" id="PS51186">
    <property type="entry name" value="GNAT"/>
    <property type="match status" value="1"/>
</dbReference>
<dbReference type="AlphaFoldDB" id="G6FQQ7"/>
<organism evidence="2 3">
    <name type="scientific">Fischerella thermalis JSC-11</name>
    <dbReference type="NCBI Taxonomy" id="741277"/>
    <lineage>
        <taxon>Bacteria</taxon>
        <taxon>Bacillati</taxon>
        <taxon>Cyanobacteriota</taxon>
        <taxon>Cyanophyceae</taxon>
        <taxon>Nostocales</taxon>
        <taxon>Hapalosiphonaceae</taxon>
        <taxon>Fischerella</taxon>
    </lineage>
</organism>
<dbReference type="Gene3D" id="3.40.630.30">
    <property type="match status" value="1"/>
</dbReference>
<keyword evidence="3" id="KW-1185">Reference proteome</keyword>
<evidence type="ECO:0000313" key="3">
    <source>
        <dbReference type="Proteomes" id="UP000004344"/>
    </source>
</evidence>
<dbReference type="InterPro" id="IPR000182">
    <property type="entry name" value="GNAT_dom"/>
</dbReference>
<dbReference type="EMBL" id="AGIZ01000003">
    <property type="protein sequence ID" value="EHC18142.1"/>
    <property type="molecule type" value="Genomic_DNA"/>
</dbReference>
<accession>G6FQQ7</accession>
<dbReference type="PANTHER" id="PTHR43792">
    <property type="entry name" value="GNAT FAMILY, PUTATIVE (AFU_ORTHOLOGUE AFUA_3G00765)-RELATED-RELATED"/>
    <property type="match status" value="1"/>
</dbReference>
<dbReference type="Pfam" id="PF13302">
    <property type="entry name" value="Acetyltransf_3"/>
    <property type="match status" value="1"/>
</dbReference>
<dbReference type="InterPro" id="IPR051531">
    <property type="entry name" value="N-acetyltransferase"/>
</dbReference>
<dbReference type="PANTHER" id="PTHR43792:SF1">
    <property type="entry name" value="N-ACETYLTRANSFERASE DOMAIN-CONTAINING PROTEIN"/>
    <property type="match status" value="1"/>
</dbReference>
<evidence type="ECO:0000313" key="2">
    <source>
        <dbReference type="EMBL" id="EHC18142.1"/>
    </source>
</evidence>
<gene>
    <name evidence="2" type="ORF">FJSC11DRAFT_1204</name>
</gene>
<dbReference type="InterPro" id="IPR016181">
    <property type="entry name" value="Acyl_CoA_acyltransferase"/>
</dbReference>
<dbReference type="SUPFAM" id="SSF55729">
    <property type="entry name" value="Acyl-CoA N-acyltransferases (Nat)"/>
    <property type="match status" value="1"/>
</dbReference>
<sequence length="198" mass="23199">MSNCMSSIYPLLETQRLILRDFVESDLPAVHAYAADLEVVRYLPFGPNSEEETQNYLHTEIKMRRKKIREHFAFAIALKADKQVIGSCRISITDRTKQEGSIGYCLAREFWGQGYATEVAQKLLEFGFKQLSLHRIFALCHPKNKASMRVLIKIGMRQEGYLREYEWSKGEWQDRLLFAMLDREMMQMQFLSMEAEKV</sequence>
<dbReference type="Proteomes" id="UP000004344">
    <property type="component" value="Unassembled WGS sequence"/>
</dbReference>
<comment type="caution">
    <text evidence="2">The sequence shown here is derived from an EMBL/GenBank/DDBJ whole genome shotgun (WGS) entry which is preliminary data.</text>
</comment>
<dbReference type="PATRIC" id="fig|741277.3.peg.1403"/>
<feature type="domain" description="N-acetyltransferase" evidence="1">
    <location>
        <begin position="17"/>
        <end position="182"/>
    </location>
</feature>
<protein>
    <submittedName>
        <fullName evidence="2">GCN5-related N-acetyltransferase</fullName>
    </submittedName>
</protein>
<reference evidence="2 3" key="1">
    <citation type="submission" date="2011-09" db="EMBL/GenBank/DDBJ databases">
        <title>The draft genome of Fischerella sp. JSC-11.</title>
        <authorList>
            <consortium name="US DOE Joint Genome Institute (JGI-PGF)"/>
            <person name="Lucas S."/>
            <person name="Han J."/>
            <person name="Lapidus A."/>
            <person name="Cheng J.-F."/>
            <person name="Goodwin L."/>
            <person name="Pitluck S."/>
            <person name="Peters L."/>
            <person name="Land M.L."/>
            <person name="Hauser L."/>
            <person name="Sarkisova S."/>
            <person name="Bryant D.A."/>
            <person name="Brown I."/>
            <person name="Woyke T.J."/>
        </authorList>
    </citation>
    <scope>NUCLEOTIDE SEQUENCE [LARGE SCALE GENOMIC DNA]</scope>
    <source>
        <strain evidence="2 3">JSC-11</strain>
    </source>
</reference>
<keyword evidence="2" id="KW-0808">Transferase</keyword>
<name>G6FQQ7_9CYAN</name>
<proteinExistence type="predicted"/>
<evidence type="ECO:0000259" key="1">
    <source>
        <dbReference type="PROSITE" id="PS51186"/>
    </source>
</evidence>